<dbReference type="Proteomes" id="UP000268535">
    <property type="component" value="Unassembled WGS sequence"/>
</dbReference>
<dbReference type="AlphaFoldDB" id="A0A4P9WYV3"/>
<feature type="transmembrane region" description="Helical" evidence="2">
    <location>
        <begin position="383"/>
        <end position="401"/>
    </location>
</feature>
<evidence type="ECO:0000313" key="3">
    <source>
        <dbReference type="EMBL" id="RKO97755.1"/>
    </source>
</evidence>
<feature type="compositionally biased region" description="Polar residues" evidence="1">
    <location>
        <begin position="219"/>
        <end position="232"/>
    </location>
</feature>
<evidence type="ECO:0000313" key="4">
    <source>
        <dbReference type="Proteomes" id="UP000268535"/>
    </source>
</evidence>
<proteinExistence type="predicted"/>
<keyword evidence="2" id="KW-0472">Membrane</keyword>
<reference evidence="4" key="1">
    <citation type="journal article" date="2018" name="Nat. Microbiol.">
        <title>Leveraging single-cell genomics to expand the fungal tree of life.</title>
        <authorList>
            <person name="Ahrendt S.R."/>
            <person name="Quandt C.A."/>
            <person name="Ciobanu D."/>
            <person name="Clum A."/>
            <person name="Salamov A."/>
            <person name="Andreopoulos B."/>
            <person name="Cheng J.F."/>
            <person name="Woyke T."/>
            <person name="Pelin A."/>
            <person name="Henrissat B."/>
            <person name="Reynolds N.K."/>
            <person name="Benny G.L."/>
            <person name="Smith M.E."/>
            <person name="James T.Y."/>
            <person name="Grigoriev I.V."/>
        </authorList>
    </citation>
    <scope>NUCLEOTIDE SEQUENCE [LARGE SCALE GENOMIC DNA]</scope>
    <source>
        <strain evidence="4">ATCC 52028</strain>
    </source>
</reference>
<feature type="region of interest" description="Disordered" evidence="1">
    <location>
        <begin position="100"/>
        <end position="234"/>
    </location>
</feature>
<feature type="transmembrane region" description="Helical" evidence="2">
    <location>
        <begin position="407"/>
        <end position="425"/>
    </location>
</feature>
<feature type="transmembrane region" description="Helical" evidence="2">
    <location>
        <begin position="299"/>
        <end position="316"/>
    </location>
</feature>
<gene>
    <name evidence="3" type="ORF">CAUPRSCDRAFT_10588</name>
</gene>
<keyword evidence="2" id="KW-0812">Transmembrane</keyword>
<feature type="compositionally biased region" description="Low complexity" evidence="1">
    <location>
        <begin position="133"/>
        <end position="152"/>
    </location>
</feature>
<feature type="transmembrane region" description="Helical" evidence="2">
    <location>
        <begin position="348"/>
        <end position="371"/>
    </location>
</feature>
<feature type="compositionally biased region" description="Low complexity" evidence="1">
    <location>
        <begin position="185"/>
        <end position="215"/>
    </location>
</feature>
<name>A0A4P9WYV3_9FUNG</name>
<organism evidence="3 4">
    <name type="scientific">Caulochytrium protostelioides</name>
    <dbReference type="NCBI Taxonomy" id="1555241"/>
    <lineage>
        <taxon>Eukaryota</taxon>
        <taxon>Fungi</taxon>
        <taxon>Fungi incertae sedis</taxon>
        <taxon>Chytridiomycota</taxon>
        <taxon>Chytridiomycota incertae sedis</taxon>
        <taxon>Chytridiomycetes</taxon>
        <taxon>Caulochytriales</taxon>
        <taxon>Caulochytriaceae</taxon>
        <taxon>Caulochytrium</taxon>
    </lineage>
</organism>
<protein>
    <submittedName>
        <fullName evidence="3">Uncharacterized protein</fullName>
    </submittedName>
</protein>
<evidence type="ECO:0000256" key="2">
    <source>
        <dbReference type="SAM" id="Phobius"/>
    </source>
</evidence>
<accession>A0A4P9WYV3</accession>
<sequence length="447" mass="48388">MNDHDIQPSLGIGDVLGAFPLVSMRWQHCVEPPSASDQPHRPSAAVTPSRFQRFLATLTAVALFTVEGGGIAAGHAASTEMRRTYRGEEAHRIGIARDCKTRPGPPAAARMMTGRQATVPPHRPGDDHVLDTPSPEAPSRAERSSATASRRAGAIMDHPVPAITMVSSRRSTPVFDPENPPDAAPPALSTAESSPSSISSSSLSSSSLSESSFPLPVATPSTAAAVDTQQDESIPMTVPTRIRESERRESYLSTATVRRARSVWPLRVLLWLLTPFVVIVAHVRATFGQQVSRRRFVKTLLYTNVGLGIAMIPQIYKTPWMSLFYFSTALSSLSHPGRRLGSQIQLTFLQMAGGFFGCAVSAIAMASLAAYNRAHADHGQAGRVLLGLFLIVYPSFLLAKLRSRYPAVRPLVINFHLVLTVALFLNPTTQGFIPQPFISFTIAYRTA</sequence>
<evidence type="ECO:0000256" key="1">
    <source>
        <dbReference type="SAM" id="MobiDB-lite"/>
    </source>
</evidence>
<dbReference type="EMBL" id="ML009175">
    <property type="protein sequence ID" value="RKO97755.1"/>
    <property type="molecule type" value="Genomic_DNA"/>
</dbReference>
<feature type="transmembrane region" description="Helical" evidence="2">
    <location>
        <begin position="268"/>
        <end position="287"/>
    </location>
</feature>
<keyword evidence="2" id="KW-1133">Transmembrane helix</keyword>